<evidence type="ECO:0000256" key="1">
    <source>
        <dbReference type="SAM" id="MobiDB-lite"/>
    </source>
</evidence>
<dbReference type="VEuPathDB" id="FungiDB:Z520_02190"/>
<dbReference type="RefSeq" id="XP_016636174.1">
    <property type="nucleotide sequence ID" value="XM_016772704.1"/>
</dbReference>
<name>A0A0D2IYC1_9EURO</name>
<organism evidence="2 3">
    <name type="scientific">Fonsecaea multimorphosa CBS 102226</name>
    <dbReference type="NCBI Taxonomy" id="1442371"/>
    <lineage>
        <taxon>Eukaryota</taxon>
        <taxon>Fungi</taxon>
        <taxon>Dikarya</taxon>
        <taxon>Ascomycota</taxon>
        <taxon>Pezizomycotina</taxon>
        <taxon>Eurotiomycetes</taxon>
        <taxon>Chaetothyriomycetidae</taxon>
        <taxon>Chaetothyriales</taxon>
        <taxon>Herpotrichiellaceae</taxon>
        <taxon>Fonsecaea</taxon>
    </lineage>
</organism>
<sequence length="160" mass="17750">MHGRVSGEDKYNESNLGIAKESDQDTFPQFEASLLMTGLGFGEHVFGRVHEWNRVVDRGTLPGRAFTVGRRKQRWRINILEEGVQTWWRGRRSNQEAKIPIELAPQQIRQANPADANEAICALFHGSGRPRAAPLTAAALKEIGSKLSLESDKALGSCGR</sequence>
<proteinExistence type="predicted"/>
<protein>
    <submittedName>
        <fullName evidence="2">Uncharacterized protein</fullName>
    </submittedName>
</protein>
<gene>
    <name evidence="2" type="ORF">Z520_02190</name>
</gene>
<dbReference type="AlphaFoldDB" id="A0A0D2IYC1"/>
<evidence type="ECO:0000313" key="3">
    <source>
        <dbReference type="Proteomes" id="UP000053411"/>
    </source>
</evidence>
<keyword evidence="3" id="KW-1185">Reference proteome</keyword>
<dbReference type="OrthoDB" id="10496763at2759"/>
<evidence type="ECO:0000313" key="2">
    <source>
        <dbReference type="EMBL" id="KIY02052.1"/>
    </source>
</evidence>
<accession>A0A0D2IYC1</accession>
<feature type="region of interest" description="Disordered" evidence="1">
    <location>
        <begin position="1"/>
        <end position="22"/>
    </location>
</feature>
<dbReference type="Proteomes" id="UP000053411">
    <property type="component" value="Unassembled WGS sequence"/>
</dbReference>
<reference evidence="2 3" key="1">
    <citation type="submission" date="2015-01" db="EMBL/GenBank/DDBJ databases">
        <title>The Genome Sequence of Fonsecaea multimorphosa CBS 102226.</title>
        <authorList>
            <consortium name="The Broad Institute Genomics Platform"/>
            <person name="Cuomo C."/>
            <person name="de Hoog S."/>
            <person name="Gorbushina A."/>
            <person name="Stielow B."/>
            <person name="Teixiera M."/>
            <person name="Abouelleil A."/>
            <person name="Chapman S.B."/>
            <person name="Priest M."/>
            <person name="Young S.K."/>
            <person name="Wortman J."/>
            <person name="Nusbaum C."/>
            <person name="Birren B."/>
        </authorList>
    </citation>
    <scope>NUCLEOTIDE SEQUENCE [LARGE SCALE GENOMIC DNA]</scope>
    <source>
        <strain evidence="2 3">CBS 102226</strain>
    </source>
</reference>
<feature type="compositionally biased region" description="Basic and acidic residues" evidence="1">
    <location>
        <begin position="1"/>
        <end position="12"/>
    </location>
</feature>
<dbReference type="GeneID" id="27707936"/>
<dbReference type="EMBL" id="KN848064">
    <property type="protein sequence ID" value="KIY02052.1"/>
    <property type="molecule type" value="Genomic_DNA"/>
</dbReference>